<organism evidence="3 4">
    <name type="scientific">Streptomyces aurantiogriseus</name>
    <dbReference type="NCBI Taxonomy" id="66870"/>
    <lineage>
        <taxon>Bacteria</taxon>
        <taxon>Bacillati</taxon>
        <taxon>Actinomycetota</taxon>
        <taxon>Actinomycetes</taxon>
        <taxon>Kitasatosporales</taxon>
        <taxon>Streptomycetaceae</taxon>
        <taxon>Streptomyces</taxon>
    </lineage>
</organism>
<evidence type="ECO:0000256" key="2">
    <source>
        <dbReference type="SAM" id="Phobius"/>
    </source>
</evidence>
<sequence length="458" mass="44961">MADERCVFPEDAESQDADSPGGSAAGRARGRWLDRATAERLLSGEMSDNAVAPAHRAEAERLAGTLNALAALSADPTPPDEELPGEAAALAAFRKARAERADSAAGPVIAAREGSAGEGAALAAFRRARGARAAEPVAGEDFGEDRPGESAALAAFRAARAGRADRDAEPSAPDADAGLVRIDGRAAAGARHRWKRPARLGLAAALAVGMVGGVAVAAGTGVLPTPFDRAEPEPAASVSAAATPDSNRPFVSPTPGATTGDGEGEATPDGAPSATPAPNAEGNAKGGPDDDPAARDGGGVPSGVASACRDVRDGKTLNGERRRTLEGAAGGSSRVPAYCAQVLDPVDGRLGGVTGGQSGPDEQSGGWNGGDSQSATGGKAGKDGKGETGGKTGKPGNGGKSEKDDASGGTSGGSGGSQHPKGIAAPSTPSASSPSTFSPLPKRAPETGPSPEPTYSAL</sequence>
<accession>A0A918C2U5</accession>
<feature type="region of interest" description="Disordered" evidence="1">
    <location>
        <begin position="228"/>
        <end position="458"/>
    </location>
</feature>
<proteinExistence type="predicted"/>
<gene>
    <name evidence="3" type="ORF">GCM10010251_15760</name>
</gene>
<dbReference type="EMBL" id="BMSX01000003">
    <property type="protein sequence ID" value="GGR01099.1"/>
    <property type="molecule type" value="Genomic_DNA"/>
</dbReference>
<evidence type="ECO:0000313" key="3">
    <source>
        <dbReference type="EMBL" id="GGR01099.1"/>
    </source>
</evidence>
<dbReference type="RefSeq" id="WP_229910843.1">
    <property type="nucleotide sequence ID" value="NZ_BMSX01000003.1"/>
</dbReference>
<reference evidence="3" key="1">
    <citation type="journal article" date="2014" name="Int. J. Syst. Evol. Microbiol.">
        <title>Complete genome sequence of Corynebacterium casei LMG S-19264T (=DSM 44701T), isolated from a smear-ripened cheese.</title>
        <authorList>
            <consortium name="US DOE Joint Genome Institute (JGI-PGF)"/>
            <person name="Walter F."/>
            <person name="Albersmeier A."/>
            <person name="Kalinowski J."/>
            <person name="Ruckert C."/>
        </authorList>
    </citation>
    <scope>NUCLEOTIDE SEQUENCE</scope>
    <source>
        <strain evidence="3">JCM 4346</strain>
    </source>
</reference>
<keyword evidence="2" id="KW-0472">Membrane</keyword>
<dbReference type="AlphaFoldDB" id="A0A918C2U5"/>
<dbReference type="Proteomes" id="UP000658320">
    <property type="component" value="Unassembled WGS sequence"/>
</dbReference>
<comment type="caution">
    <text evidence="3">The sequence shown here is derived from an EMBL/GenBank/DDBJ whole genome shotgun (WGS) entry which is preliminary data.</text>
</comment>
<name>A0A918C2U5_9ACTN</name>
<feature type="region of interest" description="Disordered" evidence="1">
    <location>
        <begin position="1"/>
        <end position="30"/>
    </location>
</feature>
<evidence type="ECO:0000256" key="1">
    <source>
        <dbReference type="SAM" id="MobiDB-lite"/>
    </source>
</evidence>
<feature type="compositionally biased region" description="Gly residues" evidence="1">
    <location>
        <begin position="349"/>
        <end position="358"/>
    </location>
</feature>
<keyword evidence="2" id="KW-1133">Transmembrane helix</keyword>
<feature type="transmembrane region" description="Helical" evidence="2">
    <location>
        <begin position="200"/>
        <end position="223"/>
    </location>
</feature>
<protein>
    <recommendedName>
        <fullName evidence="5">Extensin</fullName>
    </recommendedName>
</protein>
<feature type="compositionally biased region" description="Basic and acidic residues" evidence="1">
    <location>
        <begin position="309"/>
        <end position="325"/>
    </location>
</feature>
<feature type="compositionally biased region" description="Low complexity" evidence="1">
    <location>
        <begin position="233"/>
        <end position="242"/>
    </location>
</feature>
<keyword evidence="2" id="KW-0812">Transmembrane</keyword>
<keyword evidence="4" id="KW-1185">Reference proteome</keyword>
<evidence type="ECO:0000313" key="4">
    <source>
        <dbReference type="Proteomes" id="UP000658320"/>
    </source>
</evidence>
<feature type="compositionally biased region" description="Gly residues" evidence="1">
    <location>
        <begin position="389"/>
        <end position="399"/>
    </location>
</feature>
<feature type="compositionally biased region" description="Low complexity" evidence="1">
    <location>
        <begin position="253"/>
        <end position="271"/>
    </location>
</feature>
<evidence type="ECO:0008006" key="5">
    <source>
        <dbReference type="Google" id="ProtNLM"/>
    </source>
</evidence>
<reference evidence="3" key="2">
    <citation type="submission" date="2020-09" db="EMBL/GenBank/DDBJ databases">
        <authorList>
            <person name="Sun Q."/>
            <person name="Ohkuma M."/>
        </authorList>
    </citation>
    <scope>NUCLEOTIDE SEQUENCE</scope>
    <source>
        <strain evidence="3">JCM 4346</strain>
    </source>
</reference>
<feature type="compositionally biased region" description="Low complexity" evidence="1">
    <location>
        <begin position="424"/>
        <end position="439"/>
    </location>
</feature>